<comment type="caution">
    <text evidence="3">The sequence shown here is derived from an EMBL/GenBank/DDBJ whole genome shotgun (WGS) entry which is preliminary data.</text>
</comment>
<evidence type="ECO:0000259" key="2">
    <source>
        <dbReference type="PROSITE" id="PS50006"/>
    </source>
</evidence>
<proteinExistence type="predicted"/>
<evidence type="ECO:0000313" key="4">
    <source>
        <dbReference type="Proteomes" id="UP000701853"/>
    </source>
</evidence>
<dbReference type="InterPro" id="IPR050923">
    <property type="entry name" value="Cell_Proc_Reg/RNA_Proc"/>
</dbReference>
<dbReference type="Proteomes" id="UP000701853">
    <property type="component" value="Chromosome 3"/>
</dbReference>
<evidence type="ECO:0000256" key="1">
    <source>
        <dbReference type="SAM" id="MobiDB-lite"/>
    </source>
</evidence>
<name>A0A8J6DCQ5_9ROSI</name>
<feature type="domain" description="FHA" evidence="2">
    <location>
        <begin position="28"/>
        <end position="78"/>
    </location>
</feature>
<dbReference type="SMART" id="SM00240">
    <property type="entry name" value="FHA"/>
    <property type="match status" value="1"/>
</dbReference>
<dbReference type="AlphaFoldDB" id="A0A8J6DCQ5"/>
<dbReference type="Gene3D" id="2.60.200.20">
    <property type="match status" value="1"/>
</dbReference>
<feature type="region of interest" description="Disordered" evidence="1">
    <location>
        <begin position="119"/>
        <end position="209"/>
    </location>
</feature>
<sequence>MDPPPITLLMVQGPRKDETFVFQPGSAIRIGRVMRGNNLPIKDAGISSKHLTIESVSGKWILRDLGSSNGTTLNSNVLPAETAFDLHNGDTVKLGETTSILIKIAGSGGSGEEVVVVVESRRKNPPRRGKAAKNETGSSNKELENLELEKKENVRVTRSRKNGDSQNCRLDIPKVPENQEAAAKRGKGRRGGRKKNEQEEKLEEKETKLTENDDTLIIKEEVDKEEEALNPLQNEEIQVRNDEENVEHSKIGVKESCDEMENEVRESCDERVEVDLEKMTLRQWFDYLEFHLPKQILEATEEMIEGMRKKAEKVQEYMVEQKKKGKAAVVFMLMLLAFLNVRNFKSSSTFHYDNNVASYSVPDFWKIGSDKIVSEFFHRTKFIELMTRRFW</sequence>
<dbReference type="OrthoDB" id="687730at2759"/>
<protein>
    <recommendedName>
        <fullName evidence="2">FHA domain-containing protein</fullName>
    </recommendedName>
</protein>
<dbReference type="SUPFAM" id="SSF49879">
    <property type="entry name" value="SMAD/FHA domain"/>
    <property type="match status" value="1"/>
</dbReference>
<feature type="compositionally biased region" description="Basic residues" evidence="1">
    <location>
        <begin position="184"/>
        <end position="193"/>
    </location>
</feature>
<feature type="compositionally biased region" description="Basic and acidic residues" evidence="1">
    <location>
        <begin position="194"/>
        <end position="209"/>
    </location>
</feature>
<reference evidence="3 4" key="1">
    <citation type="journal article" date="2021" name="bioRxiv">
        <title>The Gossypium anomalum genome as a resource for cotton improvement and evolutionary analysis of hybrid incompatibility.</title>
        <authorList>
            <person name="Grover C.E."/>
            <person name="Yuan D."/>
            <person name="Arick M.A."/>
            <person name="Miller E.R."/>
            <person name="Hu G."/>
            <person name="Peterson D.G."/>
            <person name="Wendel J.F."/>
            <person name="Udall J.A."/>
        </authorList>
    </citation>
    <scope>NUCLEOTIDE SEQUENCE [LARGE SCALE GENOMIC DNA]</scope>
    <source>
        <strain evidence="3">JFW-Udall</strain>
        <tissue evidence="3">Leaf</tissue>
    </source>
</reference>
<gene>
    <name evidence="3" type="ORF">CXB51_006288</name>
</gene>
<dbReference type="InterPro" id="IPR008984">
    <property type="entry name" value="SMAD_FHA_dom_sf"/>
</dbReference>
<dbReference type="Pfam" id="PF00498">
    <property type="entry name" value="FHA"/>
    <property type="match status" value="1"/>
</dbReference>
<dbReference type="PROSITE" id="PS50006">
    <property type="entry name" value="FHA_DOMAIN"/>
    <property type="match status" value="1"/>
</dbReference>
<evidence type="ECO:0000313" key="3">
    <source>
        <dbReference type="EMBL" id="KAG8499733.1"/>
    </source>
</evidence>
<keyword evidence="4" id="KW-1185">Reference proteome</keyword>
<organism evidence="3 4">
    <name type="scientific">Gossypium anomalum</name>
    <dbReference type="NCBI Taxonomy" id="47600"/>
    <lineage>
        <taxon>Eukaryota</taxon>
        <taxon>Viridiplantae</taxon>
        <taxon>Streptophyta</taxon>
        <taxon>Embryophyta</taxon>
        <taxon>Tracheophyta</taxon>
        <taxon>Spermatophyta</taxon>
        <taxon>Magnoliopsida</taxon>
        <taxon>eudicotyledons</taxon>
        <taxon>Gunneridae</taxon>
        <taxon>Pentapetalae</taxon>
        <taxon>rosids</taxon>
        <taxon>malvids</taxon>
        <taxon>Malvales</taxon>
        <taxon>Malvaceae</taxon>
        <taxon>Malvoideae</taxon>
        <taxon>Gossypium</taxon>
    </lineage>
</organism>
<dbReference type="PANTHER" id="PTHR23308">
    <property type="entry name" value="NUCLEAR INHIBITOR OF PROTEIN PHOSPHATASE-1"/>
    <property type="match status" value="1"/>
</dbReference>
<dbReference type="InterPro" id="IPR000253">
    <property type="entry name" value="FHA_dom"/>
</dbReference>
<dbReference type="EMBL" id="JAHUZN010000003">
    <property type="protein sequence ID" value="KAG8499733.1"/>
    <property type="molecule type" value="Genomic_DNA"/>
</dbReference>
<feature type="compositionally biased region" description="Basic and acidic residues" evidence="1">
    <location>
        <begin position="141"/>
        <end position="155"/>
    </location>
</feature>
<accession>A0A8J6DCQ5</accession>